<evidence type="ECO:0000313" key="2">
    <source>
        <dbReference type="Proteomes" id="UP001163321"/>
    </source>
</evidence>
<organism evidence="1 2">
    <name type="scientific">Peronosclerospora sorghi</name>
    <dbReference type="NCBI Taxonomy" id="230839"/>
    <lineage>
        <taxon>Eukaryota</taxon>
        <taxon>Sar</taxon>
        <taxon>Stramenopiles</taxon>
        <taxon>Oomycota</taxon>
        <taxon>Peronosporomycetes</taxon>
        <taxon>Peronosporales</taxon>
        <taxon>Peronosporaceae</taxon>
        <taxon>Peronosclerospora</taxon>
    </lineage>
</organism>
<accession>A0ACC0VM83</accession>
<comment type="caution">
    <text evidence="1">The sequence shown here is derived from an EMBL/GenBank/DDBJ whole genome shotgun (WGS) entry which is preliminary data.</text>
</comment>
<dbReference type="Proteomes" id="UP001163321">
    <property type="component" value="Chromosome 8"/>
</dbReference>
<evidence type="ECO:0000313" key="1">
    <source>
        <dbReference type="EMBL" id="KAI9907554.1"/>
    </source>
</evidence>
<name>A0ACC0VM83_9STRA</name>
<proteinExistence type="predicted"/>
<protein>
    <submittedName>
        <fullName evidence="1">Uncharacterized protein</fullName>
    </submittedName>
</protein>
<sequence>MEVQVLLEGAPAANAYYYGDNSCVLPTDSVKNTIWVLAKQHEFASLEDFGVIVAKHFVTKHPDIISEAKVKLIETPWERLVVPNTKDRIQPHHHAFLNASPGFFTAYVVACKPEANAEPEVTVQGGIDGLKVLKTTQSSFKDFFRDEFTTLPDVPDRLISTCITAKWTYTPDAICGDFIAKAHEIKNVLLETFAGPSDIGVLSPAVQFTLYQIGEAVLKRCPYIKDIKITMPNIHNVPIDLSRFGCENIHAHGEVFLPTDEPYGIISATIARSASKL</sequence>
<keyword evidence="2" id="KW-1185">Reference proteome</keyword>
<reference evidence="1 2" key="1">
    <citation type="journal article" date="2022" name="bioRxiv">
        <title>The genome of the oomycete Peronosclerospora sorghi, a cosmopolitan pathogen of maize and sorghum, is inflated with dispersed pseudogenes.</title>
        <authorList>
            <person name="Fletcher K."/>
            <person name="Martin F."/>
            <person name="Isakeit T."/>
            <person name="Cavanaugh K."/>
            <person name="Magill C."/>
            <person name="Michelmore R."/>
        </authorList>
    </citation>
    <scope>NUCLEOTIDE SEQUENCE [LARGE SCALE GENOMIC DNA]</scope>
    <source>
        <strain evidence="1">P6</strain>
    </source>
</reference>
<dbReference type="EMBL" id="CM047587">
    <property type="protein sequence ID" value="KAI9907554.1"/>
    <property type="molecule type" value="Genomic_DNA"/>
</dbReference>
<gene>
    <name evidence="1" type="ORF">PsorP6_004744</name>
</gene>